<dbReference type="InterPro" id="IPR014721">
    <property type="entry name" value="Ribsml_uS5_D2-typ_fold_subgr"/>
</dbReference>
<dbReference type="FunFam" id="3.30.565.10:FF:000002">
    <property type="entry name" value="DNA gyrase subunit B"/>
    <property type="match status" value="1"/>
</dbReference>
<dbReference type="AlphaFoldDB" id="A0A9D1LSJ0"/>
<dbReference type="SUPFAM" id="SSF55874">
    <property type="entry name" value="ATPase domain of HSP90 chaperone/DNA topoisomerase II/histidine kinase"/>
    <property type="match status" value="1"/>
</dbReference>
<dbReference type="GO" id="GO:0005524">
    <property type="term" value="F:ATP binding"/>
    <property type="evidence" value="ECO:0007669"/>
    <property type="project" value="InterPro"/>
</dbReference>
<dbReference type="InterPro" id="IPR002288">
    <property type="entry name" value="DNA_gyrase_B_C"/>
</dbReference>
<reference evidence="11" key="1">
    <citation type="submission" date="2020-10" db="EMBL/GenBank/DDBJ databases">
        <authorList>
            <person name="Gilroy R."/>
        </authorList>
    </citation>
    <scope>NUCLEOTIDE SEQUENCE</scope>
    <source>
        <strain evidence="11">ChiSxjej2B14-8506</strain>
    </source>
</reference>
<dbReference type="FunFam" id="3.30.230.10:FF:000005">
    <property type="entry name" value="DNA gyrase subunit B"/>
    <property type="match status" value="1"/>
</dbReference>
<dbReference type="Gene3D" id="3.40.50.670">
    <property type="match status" value="1"/>
</dbReference>
<dbReference type="SUPFAM" id="SSF56719">
    <property type="entry name" value="Type II DNA topoisomerase"/>
    <property type="match status" value="1"/>
</dbReference>
<comment type="catalytic activity">
    <reaction evidence="1">
        <text>ATP-dependent breakage, passage and rejoining of double-stranded DNA.</text>
        <dbReference type="EC" id="5.6.2.2"/>
    </reaction>
</comment>
<comment type="cofactor">
    <cofactor evidence="2">
        <name>Mg(2+)</name>
        <dbReference type="ChEBI" id="CHEBI:18420"/>
    </cofactor>
</comment>
<evidence type="ECO:0000259" key="10">
    <source>
        <dbReference type="PROSITE" id="PS50880"/>
    </source>
</evidence>
<evidence type="ECO:0000313" key="12">
    <source>
        <dbReference type="Proteomes" id="UP000824123"/>
    </source>
</evidence>
<dbReference type="PANTHER" id="PTHR45866:SF12">
    <property type="entry name" value="DNA TOPOISOMERASE 4 SUBUNIT B"/>
    <property type="match status" value="1"/>
</dbReference>
<dbReference type="Gene3D" id="3.30.230.10">
    <property type="match status" value="1"/>
</dbReference>
<dbReference type="Pfam" id="PF00986">
    <property type="entry name" value="DNA_gyraseB_C"/>
    <property type="match status" value="1"/>
</dbReference>
<evidence type="ECO:0000256" key="5">
    <source>
        <dbReference type="ARBA" id="ARBA00022723"/>
    </source>
</evidence>
<dbReference type="InterPro" id="IPR018522">
    <property type="entry name" value="TopoIIA_CS"/>
</dbReference>
<keyword evidence="8" id="KW-0413">Isomerase</keyword>
<dbReference type="InterPro" id="IPR013506">
    <property type="entry name" value="Topo_IIA_bsu_dom2"/>
</dbReference>
<comment type="subunit">
    <text evidence="9">Heterotetramer composed of ParC and ParE.</text>
</comment>
<dbReference type="InterPro" id="IPR036890">
    <property type="entry name" value="HATPase_C_sf"/>
</dbReference>
<dbReference type="SMART" id="SM00433">
    <property type="entry name" value="TOP2c"/>
    <property type="match status" value="1"/>
</dbReference>
<accession>A0A9D1LSJ0</accession>
<evidence type="ECO:0000256" key="3">
    <source>
        <dbReference type="ARBA" id="ARBA00010708"/>
    </source>
</evidence>
<evidence type="ECO:0000256" key="1">
    <source>
        <dbReference type="ARBA" id="ARBA00000185"/>
    </source>
</evidence>
<keyword evidence="5" id="KW-0479">Metal-binding</keyword>
<dbReference type="InterPro" id="IPR006171">
    <property type="entry name" value="TOPRIM_dom"/>
</dbReference>
<dbReference type="InterPro" id="IPR013760">
    <property type="entry name" value="Topo_IIA-like_dom_sf"/>
</dbReference>
<dbReference type="NCBIfam" id="NF004189">
    <property type="entry name" value="PRK05644.1"/>
    <property type="match status" value="1"/>
</dbReference>
<dbReference type="GO" id="GO:0046872">
    <property type="term" value="F:metal ion binding"/>
    <property type="evidence" value="ECO:0007669"/>
    <property type="project" value="UniProtKB-KW"/>
</dbReference>
<evidence type="ECO:0000256" key="8">
    <source>
        <dbReference type="ARBA" id="ARBA00023235"/>
    </source>
</evidence>
<organism evidence="11 12">
    <name type="scientific">Candidatus Fimadaptatus faecigallinarum</name>
    <dbReference type="NCBI Taxonomy" id="2840814"/>
    <lineage>
        <taxon>Bacteria</taxon>
        <taxon>Bacillati</taxon>
        <taxon>Bacillota</taxon>
        <taxon>Clostridia</taxon>
        <taxon>Eubacteriales</taxon>
        <taxon>Candidatus Fimadaptatus</taxon>
    </lineage>
</organism>
<dbReference type="SMART" id="SM00387">
    <property type="entry name" value="HATPase_c"/>
    <property type="match status" value="1"/>
</dbReference>
<dbReference type="Pfam" id="PF00204">
    <property type="entry name" value="DNA_gyraseB"/>
    <property type="match status" value="1"/>
</dbReference>
<evidence type="ECO:0000256" key="2">
    <source>
        <dbReference type="ARBA" id="ARBA00001946"/>
    </source>
</evidence>
<dbReference type="CDD" id="cd16928">
    <property type="entry name" value="HATPase_GyrB-like"/>
    <property type="match status" value="1"/>
</dbReference>
<dbReference type="EC" id="5.6.2.2" evidence="4"/>
<proteinExistence type="inferred from homology"/>
<sequence>MQHYNAGDLQVLEGLDAVRMRPGMYIGSTGSRGLHHMLWEIVDNAMDEAANGYGANVDVTLNKDGSAEVTDDGRGVPVDIHPTLGISGVEVVYTVLHAGGKFNHDNYKYSGGLHGVGASVVNALSEWMTVDVYKDYQHYRQRFHSYFDEKQNKIISGRPEGPLEKLGATRKHGTVVRFLPDKRVFEDTRFNADTIARRMRELAFLNRGIHFRFHDLRVNPAREEDFCFEGGLADFVRYINADRTPLNEEPILLEGERDNTLIRVALQYTDSDTEGVFSFVNNIPTGEGGTHETGFKTALTRVFNDYARRIGALKEKDSNLTGEDLREGLTAVLAVGVSNPQFEGQTKGRLGNTEVRPIVEAFVSEQLSIYLDDLKHQDAAQAIIAKAMQAARVREAVRKARDVARKRNELEAAPLVGKLSACTGRDFKHNELFIVEGDSAGGSAKQGRDRRFQAILPLRGKPLNVEKKKLAQVLENEEFRSMITALSTGIGEEFTLSSLKYNRVIILADADQDGAHIRAILLTFFYRYMRELITDGHVFIGMPPLYKASKGDKVIYCYDDRELASATRKLGKGYSLQRYKGLGEMNPEQLWETTMNPEKRKLMQVTIEDGAEAEKMVSVLMGDKVEPRRDYIARYANFNREDNFEGRIENG</sequence>
<dbReference type="Pfam" id="PF02518">
    <property type="entry name" value="HATPase_c"/>
    <property type="match status" value="1"/>
</dbReference>
<dbReference type="GO" id="GO:0003677">
    <property type="term" value="F:DNA binding"/>
    <property type="evidence" value="ECO:0007669"/>
    <property type="project" value="UniProtKB-KW"/>
</dbReference>
<dbReference type="PROSITE" id="PS50880">
    <property type="entry name" value="TOPRIM"/>
    <property type="match status" value="1"/>
</dbReference>
<dbReference type="Gene3D" id="3.30.565.10">
    <property type="entry name" value="Histidine kinase-like ATPase, C-terminal domain"/>
    <property type="match status" value="1"/>
</dbReference>
<evidence type="ECO:0000256" key="4">
    <source>
        <dbReference type="ARBA" id="ARBA00012895"/>
    </source>
</evidence>
<name>A0A9D1LSJ0_9FIRM</name>
<dbReference type="FunFam" id="3.40.50.670:FF:000002">
    <property type="entry name" value="DNA gyrase subunit B"/>
    <property type="match status" value="1"/>
</dbReference>
<dbReference type="PRINTS" id="PR00418">
    <property type="entry name" value="TPI2FAMILY"/>
</dbReference>
<comment type="similarity">
    <text evidence="3">Belongs to the type II topoisomerase GyrB family.</text>
</comment>
<evidence type="ECO:0000256" key="9">
    <source>
        <dbReference type="ARBA" id="ARBA00063644"/>
    </source>
</evidence>
<dbReference type="SUPFAM" id="SSF54211">
    <property type="entry name" value="Ribosomal protein S5 domain 2-like"/>
    <property type="match status" value="1"/>
</dbReference>
<protein>
    <recommendedName>
        <fullName evidence="4">DNA topoisomerase (ATP-hydrolyzing)</fullName>
        <ecNumber evidence="4">5.6.2.2</ecNumber>
    </recommendedName>
</protein>
<dbReference type="CDD" id="cd00822">
    <property type="entry name" value="TopoII_Trans_DNA_gyrase"/>
    <property type="match status" value="1"/>
</dbReference>
<dbReference type="GO" id="GO:0006265">
    <property type="term" value="P:DNA topological change"/>
    <property type="evidence" value="ECO:0007669"/>
    <property type="project" value="InterPro"/>
</dbReference>
<dbReference type="PANTHER" id="PTHR45866">
    <property type="entry name" value="DNA GYRASE/TOPOISOMERASE SUBUNIT B"/>
    <property type="match status" value="1"/>
</dbReference>
<dbReference type="InterPro" id="IPR003594">
    <property type="entry name" value="HATPase_dom"/>
</dbReference>
<reference evidence="11" key="2">
    <citation type="journal article" date="2021" name="PeerJ">
        <title>Extensive microbial diversity within the chicken gut microbiome revealed by metagenomics and culture.</title>
        <authorList>
            <person name="Gilroy R."/>
            <person name="Ravi A."/>
            <person name="Getino M."/>
            <person name="Pursley I."/>
            <person name="Horton D.L."/>
            <person name="Alikhan N.F."/>
            <person name="Baker D."/>
            <person name="Gharbi K."/>
            <person name="Hall N."/>
            <person name="Watson M."/>
            <person name="Adriaenssens E.M."/>
            <person name="Foster-Nyarko E."/>
            <person name="Jarju S."/>
            <person name="Secka A."/>
            <person name="Antonio M."/>
            <person name="Oren A."/>
            <person name="Chaudhuri R.R."/>
            <person name="La Ragione R."/>
            <person name="Hildebrand F."/>
            <person name="Pallen M.J."/>
        </authorList>
    </citation>
    <scope>NUCLEOTIDE SEQUENCE</scope>
    <source>
        <strain evidence="11">ChiSxjej2B14-8506</strain>
    </source>
</reference>
<dbReference type="GO" id="GO:0034335">
    <property type="term" value="F:DNA negative supercoiling activity"/>
    <property type="evidence" value="ECO:0007669"/>
    <property type="project" value="UniProtKB-ARBA"/>
</dbReference>
<evidence type="ECO:0000256" key="6">
    <source>
        <dbReference type="ARBA" id="ARBA00022842"/>
    </source>
</evidence>
<dbReference type="PRINTS" id="PR01159">
    <property type="entry name" value="DNAGYRASEB"/>
</dbReference>
<gene>
    <name evidence="11" type="ORF">IAC59_07995</name>
</gene>
<evidence type="ECO:0000313" key="11">
    <source>
        <dbReference type="EMBL" id="HIU47186.1"/>
    </source>
</evidence>
<dbReference type="Proteomes" id="UP000824123">
    <property type="component" value="Unassembled WGS sequence"/>
</dbReference>
<dbReference type="InterPro" id="IPR001241">
    <property type="entry name" value="Topo_IIA"/>
</dbReference>
<dbReference type="InterPro" id="IPR020568">
    <property type="entry name" value="Ribosomal_Su5_D2-typ_SF"/>
</dbReference>
<dbReference type="PROSITE" id="PS00177">
    <property type="entry name" value="TOPOISOMERASE_II"/>
    <property type="match status" value="1"/>
</dbReference>
<dbReference type="Pfam" id="PF01751">
    <property type="entry name" value="Toprim"/>
    <property type="match status" value="1"/>
</dbReference>
<dbReference type="EMBL" id="DVNK01000050">
    <property type="protein sequence ID" value="HIU47186.1"/>
    <property type="molecule type" value="Genomic_DNA"/>
</dbReference>
<dbReference type="InterPro" id="IPR000565">
    <property type="entry name" value="Topo_IIA_B"/>
</dbReference>
<feature type="domain" description="Toprim" evidence="10">
    <location>
        <begin position="430"/>
        <end position="544"/>
    </location>
</feature>
<comment type="caution">
    <text evidence="11">The sequence shown here is derived from an EMBL/GenBank/DDBJ whole genome shotgun (WGS) entry which is preliminary data.</text>
</comment>
<keyword evidence="6" id="KW-0460">Magnesium</keyword>
<dbReference type="InterPro" id="IPR013759">
    <property type="entry name" value="Topo_IIA_B_C"/>
</dbReference>
<evidence type="ECO:0000256" key="7">
    <source>
        <dbReference type="ARBA" id="ARBA00023125"/>
    </source>
</evidence>
<keyword evidence="7" id="KW-0238">DNA-binding</keyword>